<dbReference type="PANTHER" id="PTHR12651">
    <property type="entry name" value="26S PROTEASOME NON-ATPASE REGULATORY SUBUNIT 9"/>
    <property type="match status" value="1"/>
</dbReference>
<protein>
    <recommendedName>
        <fullName evidence="3">Probable 26S proteasome regulatory subunit p27</fullName>
    </recommendedName>
</protein>
<dbReference type="AlphaFoldDB" id="A0A9N9B4N0"/>
<sequence length="201" mass="21990">MGFEATPNSSEVTARQLIEKKDAIENELKELEQVLKGQGVGMIEPLVDKSGFPRDDIDLVTVRTAPLRNDHKDIMKQIEEALHAMHAENQAKKAAAKNKSVETGLNRPKPFAIVNAVAPDSPAKEAGLFKGDKITRFGSIHVGNHQKLQALNTLVTDHEGKNISVTIERGEVDSEEVLVLQLTPRRGWGGRGLLGCHIIPL</sequence>
<dbReference type="PANTHER" id="PTHR12651:SF1">
    <property type="entry name" value="26S PROTEASOME NON-ATPASE REGULATORY SUBUNIT 9"/>
    <property type="match status" value="1"/>
</dbReference>
<gene>
    <name evidence="5" type="ORF">FCALED_LOCUS6136</name>
</gene>
<evidence type="ECO:0000256" key="2">
    <source>
        <dbReference type="ARBA" id="ARBA00023186"/>
    </source>
</evidence>
<evidence type="ECO:0000259" key="4">
    <source>
        <dbReference type="SMART" id="SM00228"/>
    </source>
</evidence>
<evidence type="ECO:0000256" key="3">
    <source>
        <dbReference type="ARBA" id="ARBA00068021"/>
    </source>
</evidence>
<evidence type="ECO:0000313" key="6">
    <source>
        <dbReference type="Proteomes" id="UP000789570"/>
    </source>
</evidence>
<dbReference type="OrthoDB" id="72325at2759"/>
<evidence type="ECO:0000256" key="1">
    <source>
        <dbReference type="ARBA" id="ARBA00005256"/>
    </source>
</evidence>
<dbReference type="InterPro" id="IPR040815">
    <property type="entry name" value="Nas2_N"/>
</dbReference>
<organism evidence="5 6">
    <name type="scientific">Funneliformis caledonium</name>
    <dbReference type="NCBI Taxonomy" id="1117310"/>
    <lineage>
        <taxon>Eukaryota</taxon>
        <taxon>Fungi</taxon>
        <taxon>Fungi incertae sedis</taxon>
        <taxon>Mucoromycota</taxon>
        <taxon>Glomeromycotina</taxon>
        <taxon>Glomeromycetes</taxon>
        <taxon>Glomerales</taxon>
        <taxon>Glomeraceae</taxon>
        <taxon>Funneliformis</taxon>
    </lineage>
</organism>
<keyword evidence="6" id="KW-1185">Reference proteome</keyword>
<dbReference type="InterPro" id="IPR036034">
    <property type="entry name" value="PDZ_sf"/>
</dbReference>
<keyword evidence="2" id="KW-0143">Chaperone</keyword>
<dbReference type="GO" id="GO:0005737">
    <property type="term" value="C:cytoplasm"/>
    <property type="evidence" value="ECO:0007669"/>
    <property type="project" value="TreeGrafter"/>
</dbReference>
<comment type="caution">
    <text evidence="5">The sequence shown here is derived from an EMBL/GenBank/DDBJ whole genome shotgun (WGS) entry which is preliminary data.</text>
</comment>
<comment type="similarity">
    <text evidence="1">Belongs to the proteasome subunit p27 family.</text>
</comment>
<dbReference type="InterPro" id="IPR001478">
    <property type="entry name" value="PDZ"/>
</dbReference>
<dbReference type="Proteomes" id="UP000789570">
    <property type="component" value="Unassembled WGS sequence"/>
</dbReference>
<dbReference type="FunFam" id="2.30.42.10:FF:000107">
    <property type="entry name" value="26S proteasome non-ATPase regulatory subunit 9"/>
    <property type="match status" value="1"/>
</dbReference>
<dbReference type="GO" id="GO:0005634">
    <property type="term" value="C:nucleus"/>
    <property type="evidence" value="ECO:0007669"/>
    <property type="project" value="TreeGrafter"/>
</dbReference>
<dbReference type="SMART" id="SM00228">
    <property type="entry name" value="PDZ"/>
    <property type="match status" value="1"/>
</dbReference>
<dbReference type="InterPro" id="IPR041489">
    <property type="entry name" value="PDZ_6"/>
</dbReference>
<dbReference type="GO" id="GO:0070682">
    <property type="term" value="P:proteasome regulatory particle assembly"/>
    <property type="evidence" value="ECO:0007669"/>
    <property type="project" value="InterPro"/>
</dbReference>
<dbReference type="Pfam" id="PF17820">
    <property type="entry name" value="PDZ_6"/>
    <property type="match status" value="1"/>
</dbReference>
<name>A0A9N9B4N0_9GLOM</name>
<dbReference type="SUPFAM" id="SSF50156">
    <property type="entry name" value="PDZ domain-like"/>
    <property type="match status" value="1"/>
</dbReference>
<dbReference type="Pfam" id="PF18265">
    <property type="entry name" value="Nas2_N"/>
    <property type="match status" value="1"/>
</dbReference>
<proteinExistence type="inferred from homology"/>
<dbReference type="Gene3D" id="2.30.42.10">
    <property type="match status" value="1"/>
</dbReference>
<feature type="domain" description="PDZ" evidence="4">
    <location>
        <begin position="99"/>
        <end position="171"/>
    </location>
</feature>
<dbReference type="Gene3D" id="6.10.140.1710">
    <property type="match status" value="1"/>
</dbReference>
<evidence type="ECO:0000313" key="5">
    <source>
        <dbReference type="EMBL" id="CAG8551362.1"/>
    </source>
</evidence>
<accession>A0A9N9B4N0</accession>
<reference evidence="5" key="1">
    <citation type="submission" date="2021-06" db="EMBL/GenBank/DDBJ databases">
        <authorList>
            <person name="Kallberg Y."/>
            <person name="Tangrot J."/>
            <person name="Rosling A."/>
        </authorList>
    </citation>
    <scope>NUCLEOTIDE SEQUENCE</scope>
    <source>
        <strain evidence="5">UK204</strain>
    </source>
</reference>
<dbReference type="InterPro" id="IPR035269">
    <property type="entry name" value="PSMD9"/>
</dbReference>
<dbReference type="EMBL" id="CAJVPQ010001413">
    <property type="protein sequence ID" value="CAG8551362.1"/>
    <property type="molecule type" value="Genomic_DNA"/>
</dbReference>